<reference evidence="7" key="2">
    <citation type="submission" date="2020-09" db="EMBL/GenBank/DDBJ databases">
        <authorList>
            <person name="Sun Q."/>
            <person name="Zhou Y."/>
        </authorList>
    </citation>
    <scope>NUCLEOTIDE SEQUENCE</scope>
    <source>
        <strain evidence="7">CGMCC 1.12921</strain>
    </source>
</reference>
<dbReference type="EMBL" id="BMGH01000001">
    <property type="protein sequence ID" value="GGC96834.1"/>
    <property type="molecule type" value="Genomic_DNA"/>
</dbReference>
<dbReference type="Pfam" id="PF03631">
    <property type="entry name" value="Virul_fac_BrkB"/>
    <property type="match status" value="1"/>
</dbReference>
<dbReference type="InterPro" id="IPR017039">
    <property type="entry name" value="Virul_fac_BrkB"/>
</dbReference>
<keyword evidence="3 6" id="KW-0812">Transmembrane</keyword>
<accession>A0A8J2Y5E3</accession>
<evidence type="ECO:0000313" key="8">
    <source>
        <dbReference type="Proteomes" id="UP000613582"/>
    </source>
</evidence>
<feature type="transmembrane region" description="Helical" evidence="6">
    <location>
        <begin position="250"/>
        <end position="270"/>
    </location>
</feature>
<keyword evidence="2" id="KW-1003">Cell membrane</keyword>
<dbReference type="PANTHER" id="PTHR30213">
    <property type="entry name" value="INNER MEMBRANE PROTEIN YHJD"/>
    <property type="match status" value="1"/>
</dbReference>
<dbReference type="PIRSF" id="PIRSF035875">
    <property type="entry name" value="RNase_BN"/>
    <property type="match status" value="1"/>
</dbReference>
<feature type="transmembrane region" description="Helical" evidence="6">
    <location>
        <begin position="219"/>
        <end position="238"/>
    </location>
</feature>
<evidence type="ECO:0000256" key="3">
    <source>
        <dbReference type="ARBA" id="ARBA00022692"/>
    </source>
</evidence>
<dbReference type="PANTHER" id="PTHR30213:SF0">
    <property type="entry name" value="UPF0761 MEMBRANE PROTEIN YIHY"/>
    <property type="match status" value="1"/>
</dbReference>
<evidence type="ECO:0000256" key="4">
    <source>
        <dbReference type="ARBA" id="ARBA00022989"/>
    </source>
</evidence>
<protein>
    <submittedName>
        <fullName evidence="7">Uncharacterized protein</fullName>
    </submittedName>
</protein>
<dbReference type="GO" id="GO:0005886">
    <property type="term" value="C:plasma membrane"/>
    <property type="evidence" value="ECO:0007669"/>
    <property type="project" value="UniProtKB-SubCell"/>
</dbReference>
<feature type="transmembrane region" description="Helical" evidence="6">
    <location>
        <begin position="95"/>
        <end position="118"/>
    </location>
</feature>
<evidence type="ECO:0000256" key="6">
    <source>
        <dbReference type="SAM" id="Phobius"/>
    </source>
</evidence>
<name>A0A8J2Y5E3_9PROT</name>
<comment type="subcellular location">
    <subcellularLocation>
        <location evidence="1">Cell membrane</location>
        <topology evidence="1">Multi-pass membrane protein</topology>
    </subcellularLocation>
</comment>
<feature type="transmembrane region" description="Helical" evidence="6">
    <location>
        <begin position="26"/>
        <end position="55"/>
    </location>
</feature>
<reference evidence="7" key="1">
    <citation type="journal article" date="2014" name="Int. J. Syst. Evol. Microbiol.">
        <title>Complete genome sequence of Corynebacterium casei LMG S-19264T (=DSM 44701T), isolated from a smear-ripened cheese.</title>
        <authorList>
            <consortium name="US DOE Joint Genome Institute (JGI-PGF)"/>
            <person name="Walter F."/>
            <person name="Albersmeier A."/>
            <person name="Kalinowski J."/>
            <person name="Ruckert C."/>
        </authorList>
    </citation>
    <scope>NUCLEOTIDE SEQUENCE</scope>
    <source>
        <strain evidence="7">CGMCC 1.12921</strain>
    </source>
</reference>
<evidence type="ECO:0000256" key="1">
    <source>
        <dbReference type="ARBA" id="ARBA00004651"/>
    </source>
</evidence>
<proteinExistence type="predicted"/>
<keyword evidence="4 6" id="KW-1133">Transmembrane helix</keyword>
<comment type="caution">
    <text evidence="7">The sequence shown here is derived from an EMBL/GenBank/DDBJ whole genome shotgun (WGS) entry which is preliminary data.</text>
</comment>
<evidence type="ECO:0000313" key="7">
    <source>
        <dbReference type="EMBL" id="GGC96834.1"/>
    </source>
</evidence>
<evidence type="ECO:0000256" key="2">
    <source>
        <dbReference type="ARBA" id="ARBA00022475"/>
    </source>
</evidence>
<evidence type="ECO:0000256" key="5">
    <source>
        <dbReference type="ARBA" id="ARBA00023136"/>
    </source>
</evidence>
<gene>
    <name evidence="7" type="ORF">GCM10011342_02130</name>
</gene>
<sequence>MPFYGLYQRVEKPVSRVFASIGNDNIGLIAAGVAFFAFLSIFPAIALALTIWGLFNDPDQLGNHLTLLRGIVPQDAFDLIANQMIRIAESQEGKLSWGAIVSLVLVLWSSSRAINALLSAMSVTIKKDHQRGFVRQNLLALGFTVGGIFFALLSITIIGAFPPIIAALRLGAFTDALLHTFRWLTMFALFFGAVYAFYRIAHPRTADGERIRPKRLWPGALLGAVIWLMASIGFSLYLSHFEVYNETFGSLGAAIALMMWFWISAFAICVGAEANAEIQHEASSD</sequence>
<feature type="transmembrane region" description="Helical" evidence="6">
    <location>
        <begin position="181"/>
        <end position="198"/>
    </location>
</feature>
<feature type="transmembrane region" description="Helical" evidence="6">
    <location>
        <begin position="138"/>
        <end position="161"/>
    </location>
</feature>
<keyword evidence="5 6" id="KW-0472">Membrane</keyword>
<dbReference type="AlphaFoldDB" id="A0A8J2Y5E3"/>
<keyword evidence="8" id="KW-1185">Reference proteome</keyword>
<dbReference type="Proteomes" id="UP000613582">
    <property type="component" value="Unassembled WGS sequence"/>
</dbReference>
<dbReference type="NCBIfam" id="TIGR00765">
    <property type="entry name" value="yihY_not_rbn"/>
    <property type="match status" value="1"/>
</dbReference>
<organism evidence="7 8">
    <name type="scientific">Aquisalinus flavus</name>
    <dbReference type="NCBI Taxonomy" id="1526572"/>
    <lineage>
        <taxon>Bacteria</taxon>
        <taxon>Pseudomonadati</taxon>
        <taxon>Pseudomonadota</taxon>
        <taxon>Alphaproteobacteria</taxon>
        <taxon>Parvularculales</taxon>
        <taxon>Parvularculaceae</taxon>
        <taxon>Aquisalinus</taxon>
    </lineage>
</organism>